<dbReference type="EMBL" id="LRGB01003206">
    <property type="protein sequence ID" value="KZS03790.1"/>
    <property type="molecule type" value="Genomic_DNA"/>
</dbReference>
<comment type="caution">
    <text evidence="2">The sequence shown here is derived from an EMBL/GenBank/DDBJ whole genome shotgun (WGS) entry which is preliminary data.</text>
</comment>
<keyword evidence="1" id="KW-0472">Membrane</keyword>
<feature type="transmembrane region" description="Helical" evidence="1">
    <location>
        <begin position="12"/>
        <end position="31"/>
    </location>
</feature>
<sequence>MFIEEKIPQMQILVLKYIFWCSIIFVNVTIVSTKSTLQNDDLMNSSTLQPMEESFKGYSVLHKIHQYEMEDVVLCLDSLFTVKKHSIHIAFLGDSLIRNQFLSFTSLIPNYDQNLPFHLKEYESQFHENRNMHSPLLNDLLVSFRWRALVNEELLTDFRIWNMHTVDDHGTPDYIFLGSTAHNMLQNRKNTFMEKIETDLLPVLQNFLRIHPRKQIFWTILNNA</sequence>
<protein>
    <recommendedName>
        <fullName evidence="4">Lactosylceramide</fullName>
    </recommendedName>
</protein>
<dbReference type="OrthoDB" id="6347271at2759"/>
<evidence type="ECO:0000256" key="1">
    <source>
        <dbReference type="SAM" id="Phobius"/>
    </source>
</evidence>
<proteinExistence type="predicted"/>
<name>A0A164L4N2_9CRUS</name>
<reference evidence="2 3" key="1">
    <citation type="submission" date="2016-03" db="EMBL/GenBank/DDBJ databases">
        <title>EvidentialGene: Evidence-directed Construction of Genes on Genomes.</title>
        <authorList>
            <person name="Gilbert D.G."/>
            <person name="Choi J.-H."/>
            <person name="Mockaitis K."/>
            <person name="Colbourne J."/>
            <person name="Pfrender M."/>
        </authorList>
    </citation>
    <scope>NUCLEOTIDE SEQUENCE [LARGE SCALE GENOMIC DNA]</scope>
    <source>
        <strain evidence="2 3">Xinb3</strain>
        <tissue evidence="2">Complete organism</tissue>
    </source>
</reference>
<gene>
    <name evidence="2" type="ORF">APZ42_033407</name>
</gene>
<keyword evidence="1" id="KW-1133">Transmembrane helix</keyword>
<evidence type="ECO:0008006" key="4">
    <source>
        <dbReference type="Google" id="ProtNLM"/>
    </source>
</evidence>
<evidence type="ECO:0000313" key="2">
    <source>
        <dbReference type="EMBL" id="KZS03790.1"/>
    </source>
</evidence>
<dbReference type="Proteomes" id="UP000076858">
    <property type="component" value="Unassembled WGS sequence"/>
</dbReference>
<organism evidence="2 3">
    <name type="scientific">Daphnia magna</name>
    <dbReference type="NCBI Taxonomy" id="35525"/>
    <lineage>
        <taxon>Eukaryota</taxon>
        <taxon>Metazoa</taxon>
        <taxon>Ecdysozoa</taxon>
        <taxon>Arthropoda</taxon>
        <taxon>Crustacea</taxon>
        <taxon>Branchiopoda</taxon>
        <taxon>Diplostraca</taxon>
        <taxon>Cladocera</taxon>
        <taxon>Anomopoda</taxon>
        <taxon>Daphniidae</taxon>
        <taxon>Daphnia</taxon>
    </lineage>
</organism>
<dbReference type="AlphaFoldDB" id="A0A164L4N2"/>
<evidence type="ECO:0000313" key="3">
    <source>
        <dbReference type="Proteomes" id="UP000076858"/>
    </source>
</evidence>
<keyword evidence="3" id="KW-1185">Reference proteome</keyword>
<keyword evidence="1" id="KW-0812">Transmembrane</keyword>
<accession>A0A164L4N2</accession>